<proteinExistence type="predicted"/>
<feature type="compositionally biased region" description="Low complexity" evidence="4">
    <location>
        <begin position="62"/>
        <end position="71"/>
    </location>
</feature>
<feature type="compositionally biased region" description="Basic residues" evidence="4">
    <location>
        <begin position="1026"/>
        <end position="1035"/>
    </location>
</feature>
<dbReference type="InterPro" id="IPR049730">
    <property type="entry name" value="SNF2/RAD54-like_C"/>
</dbReference>
<dbReference type="EMBL" id="JAGKQM010000011">
    <property type="protein sequence ID" value="KAH0904134.1"/>
    <property type="molecule type" value="Genomic_DNA"/>
</dbReference>
<dbReference type="CDD" id="cd18008">
    <property type="entry name" value="DEXDc_SHPRH-like"/>
    <property type="match status" value="1"/>
</dbReference>
<dbReference type="PROSITE" id="PS51192">
    <property type="entry name" value="HELICASE_ATP_BIND_1"/>
    <property type="match status" value="1"/>
</dbReference>
<dbReference type="SMART" id="SM00487">
    <property type="entry name" value="DEXDc"/>
    <property type="match status" value="1"/>
</dbReference>
<evidence type="ECO:0000259" key="6">
    <source>
        <dbReference type="PROSITE" id="PS51194"/>
    </source>
</evidence>
<reference evidence="7 8" key="1">
    <citation type="submission" date="2021-05" db="EMBL/GenBank/DDBJ databases">
        <title>Genome Assembly of Synthetic Allotetraploid Brassica napus Reveals Homoeologous Exchanges between Subgenomes.</title>
        <authorList>
            <person name="Davis J.T."/>
        </authorList>
    </citation>
    <scope>NUCLEOTIDE SEQUENCE [LARGE SCALE GENOMIC DNA]</scope>
    <source>
        <strain evidence="8">cv. Da-Ae</strain>
        <tissue evidence="7">Seedling</tissue>
    </source>
</reference>
<evidence type="ECO:0000256" key="1">
    <source>
        <dbReference type="ARBA" id="ARBA00022741"/>
    </source>
</evidence>
<keyword evidence="1" id="KW-0547">Nucleotide-binding</keyword>
<evidence type="ECO:0000259" key="5">
    <source>
        <dbReference type="PROSITE" id="PS51192"/>
    </source>
</evidence>
<keyword evidence="2" id="KW-0378">Hydrolase</keyword>
<dbReference type="SUPFAM" id="SSF52540">
    <property type="entry name" value="P-loop containing nucleoside triphosphate hydrolases"/>
    <property type="match status" value="2"/>
</dbReference>
<gene>
    <name evidence="7" type="ORF">HID58_043637</name>
</gene>
<feature type="compositionally biased region" description="Basic and acidic residues" evidence="4">
    <location>
        <begin position="233"/>
        <end position="254"/>
    </location>
</feature>
<evidence type="ECO:0000256" key="2">
    <source>
        <dbReference type="ARBA" id="ARBA00022801"/>
    </source>
</evidence>
<dbReference type="InterPro" id="IPR027417">
    <property type="entry name" value="P-loop_NTPase"/>
</dbReference>
<evidence type="ECO:0000256" key="4">
    <source>
        <dbReference type="SAM" id="MobiDB-lite"/>
    </source>
</evidence>
<feature type="region of interest" description="Disordered" evidence="4">
    <location>
        <begin position="995"/>
        <end position="1054"/>
    </location>
</feature>
<feature type="compositionally biased region" description="Basic and acidic residues" evidence="4">
    <location>
        <begin position="995"/>
        <end position="1013"/>
    </location>
</feature>
<organism evidence="7 8">
    <name type="scientific">Brassica napus</name>
    <name type="common">Rape</name>
    <dbReference type="NCBI Taxonomy" id="3708"/>
    <lineage>
        <taxon>Eukaryota</taxon>
        <taxon>Viridiplantae</taxon>
        <taxon>Streptophyta</taxon>
        <taxon>Embryophyta</taxon>
        <taxon>Tracheophyta</taxon>
        <taxon>Spermatophyta</taxon>
        <taxon>Magnoliopsida</taxon>
        <taxon>eudicotyledons</taxon>
        <taxon>Gunneridae</taxon>
        <taxon>Pentapetalae</taxon>
        <taxon>rosids</taxon>
        <taxon>malvids</taxon>
        <taxon>Brassicales</taxon>
        <taxon>Brassicaceae</taxon>
        <taxon>Brassiceae</taxon>
        <taxon>Brassica</taxon>
    </lineage>
</organism>
<keyword evidence="3" id="KW-0067">ATP-binding</keyword>
<evidence type="ECO:0000313" key="7">
    <source>
        <dbReference type="EMBL" id="KAH0904134.1"/>
    </source>
</evidence>
<feature type="compositionally biased region" description="Low complexity" evidence="4">
    <location>
        <begin position="36"/>
        <end position="52"/>
    </location>
</feature>
<dbReference type="InterPro" id="IPR001650">
    <property type="entry name" value="Helicase_C-like"/>
</dbReference>
<feature type="region of interest" description="Disordered" evidence="4">
    <location>
        <begin position="14"/>
        <end position="127"/>
    </location>
</feature>
<name>A0ABQ8BH22_BRANA</name>
<dbReference type="Proteomes" id="UP000824890">
    <property type="component" value="Unassembled WGS sequence"/>
</dbReference>
<dbReference type="InterPro" id="IPR050628">
    <property type="entry name" value="SNF2_RAD54_helicase_TF"/>
</dbReference>
<feature type="region of interest" description="Disordered" evidence="4">
    <location>
        <begin position="333"/>
        <end position="354"/>
    </location>
</feature>
<feature type="domain" description="Helicase C-terminal" evidence="6">
    <location>
        <begin position="596"/>
        <end position="760"/>
    </location>
</feature>
<dbReference type="InterPro" id="IPR014001">
    <property type="entry name" value="Helicase_ATP-bd"/>
</dbReference>
<evidence type="ECO:0000256" key="3">
    <source>
        <dbReference type="ARBA" id="ARBA00022840"/>
    </source>
</evidence>
<evidence type="ECO:0000313" key="8">
    <source>
        <dbReference type="Proteomes" id="UP000824890"/>
    </source>
</evidence>
<dbReference type="PANTHER" id="PTHR45626">
    <property type="entry name" value="TRANSCRIPTION TERMINATION FACTOR 2-RELATED"/>
    <property type="match status" value="1"/>
</dbReference>
<comment type="caution">
    <text evidence="7">The sequence shown here is derived from an EMBL/GenBank/DDBJ whole genome shotgun (WGS) entry which is preliminary data.</text>
</comment>
<feature type="compositionally biased region" description="Polar residues" evidence="4">
    <location>
        <begin position="72"/>
        <end position="89"/>
    </location>
</feature>
<feature type="compositionally biased region" description="Basic and acidic residues" evidence="4">
    <location>
        <begin position="1036"/>
        <end position="1054"/>
    </location>
</feature>
<dbReference type="SMART" id="SM00490">
    <property type="entry name" value="HELICc"/>
    <property type="match status" value="1"/>
</dbReference>
<dbReference type="Pfam" id="PF00176">
    <property type="entry name" value="SNF2-rel_dom"/>
    <property type="match status" value="2"/>
</dbReference>
<feature type="region of interest" description="Disordered" evidence="4">
    <location>
        <begin position="217"/>
        <end position="254"/>
    </location>
</feature>
<sequence length="1054" mass="117910">MSLKVSWNLEIVRWAKRRNRGPSKGDPMMDPDIQISSGSSSSSSSSNCSGSGSDDELIGKETSGSSSFTSSAGNTQDSGGCTNHASPSGNGVRILPPPSMTHGTSASPLHDPSDPVDMTGNGIGDDKNSERLIYQDALRNLNQPRTEVDLPPGTLSGNIICFIKIALAWMLQKETSCLHCSGGILADDQGLGKTVSMIALILKQKYESQLKPEITSKQESEILDLDADDDESENAKHDENMENAKDEEARELNSKKRPAAGTLVVCPESVVTQWARELDEKVSDESKLSVLVYHGGNRTKDPSVLAKYDVVITTYAIVTNEVPKQFLLDEDENDESHSFSNSKKRKVSVSASKNRGSFGGTLSRVGWLRVVLDKAQTIKNHRTQVARACCILRAKRRWCLSGAPIQNTVDDLYSYFRNEKHGYKKLQAVLKAVMLRHTKGTLLDGQPLINLPPKKVNLNKVDFSVEELSFYKKLEAESRFFFQFILGLKSMLDFVPDKMKFYIFCKAYAAAGTLNQNYTNILLMLLRLRQACDHPQLVHRSTSDPYGKESVEAVQRLPKEARINLLNRLESSSAICNICNDPPEHLLLRCVAMYFAIKTALPMISAIVKSFFSKKRVYFIENQSCPRHPFQENGIEFRRLDGTMSLAARDRAVKEFSNDPDIEVMLMSLKAGNLGLNMVAASHVILLDLWWNPSAEDQAIDRAHRIGQTRPVSVTRVTIKDTVEDRMLFLQEEKRRMVASAYGEDHGGSSATRLTVDDLKFPIFPILKPNQKILLKLIKLETTKILLFSASSPLTTKKISIDDEKEEIAGDSSSNFFVLFVFRHCLKFSNSPCSCVLLVETELKGWQKTLHKIFVGIEGLAFSIDAPDWWTHGEGANPMMFTKKLMFLRGQVDPLVFIKKLFRAKIYAVLYRIDYGHEENPQGIRKPNSHFLRFRFKIDMSEGSWYKKIIGALKTIQGVPFTIDAPRQKVYMCGNIEEGLLMKIVDYGNLKPPPKKVEAKISDGTETQPKKDTAPPPPEISTSTKHQAKNKKPRARDRAAKKLSNDPDVSDMKI</sequence>
<dbReference type="InterPro" id="IPR000330">
    <property type="entry name" value="SNF2_N"/>
</dbReference>
<accession>A0ABQ8BH22</accession>
<dbReference type="Pfam" id="PF00271">
    <property type="entry name" value="Helicase_C"/>
    <property type="match status" value="1"/>
</dbReference>
<dbReference type="PANTHER" id="PTHR45626:SF34">
    <property type="entry name" value="HELICASE-LIKE TRANSCRIPTION FACTOR CHR27"/>
    <property type="match status" value="1"/>
</dbReference>
<dbReference type="CDD" id="cd18793">
    <property type="entry name" value="SF2_C_SNF"/>
    <property type="match status" value="1"/>
</dbReference>
<dbReference type="Gene3D" id="3.40.50.10810">
    <property type="entry name" value="Tandem AAA-ATPase domain"/>
    <property type="match status" value="2"/>
</dbReference>
<feature type="compositionally biased region" description="Acidic residues" evidence="4">
    <location>
        <begin position="221"/>
        <end position="232"/>
    </location>
</feature>
<dbReference type="PROSITE" id="PS51194">
    <property type="entry name" value="HELICASE_CTER"/>
    <property type="match status" value="1"/>
</dbReference>
<dbReference type="Gene3D" id="3.40.50.300">
    <property type="entry name" value="P-loop containing nucleotide triphosphate hydrolases"/>
    <property type="match status" value="1"/>
</dbReference>
<protein>
    <submittedName>
        <fullName evidence="7">Uncharacterized protein</fullName>
    </submittedName>
</protein>
<keyword evidence="8" id="KW-1185">Reference proteome</keyword>
<feature type="domain" description="Helicase ATP-binding" evidence="5">
    <location>
        <begin position="174"/>
        <end position="422"/>
    </location>
</feature>
<dbReference type="InterPro" id="IPR038718">
    <property type="entry name" value="SNF2-like_sf"/>
</dbReference>